<accession>A0A8J6XZZ2</accession>
<evidence type="ECO:0000256" key="1">
    <source>
        <dbReference type="SAM" id="SignalP"/>
    </source>
</evidence>
<comment type="caution">
    <text evidence="2">The sequence shown here is derived from an EMBL/GenBank/DDBJ whole genome shotgun (WGS) entry which is preliminary data.</text>
</comment>
<proteinExistence type="predicted"/>
<feature type="signal peptide" evidence="1">
    <location>
        <begin position="1"/>
        <end position="23"/>
    </location>
</feature>
<sequence>MPRSRHILIFLLALAGSFCTASAQTVDEVRPLEPEWRETVGPRPVFKIEVEGTDLVKMRFRLVLSQDDFDTEMYVFNQIEEPNGWSFTALMGEYGAMFKPPKPLEDGRYQWRADAWNGVDWVEGEDYSEVDVDSIPPAYVDRLEMDVEQGGTGIVLAWNPVTIDQDGRPEYVEKYHVYRYIRRSFFFVIRPFEIAVTDETKFVDRAEIALVTPLVFYKVTAEDVAGNEPDRRY</sequence>
<feature type="chain" id="PRO_5035328460" evidence="1">
    <location>
        <begin position="24"/>
        <end position="233"/>
    </location>
</feature>
<reference evidence="2 3" key="1">
    <citation type="submission" date="2020-08" db="EMBL/GenBank/DDBJ databases">
        <title>Acidobacteriota in marine sediments use diverse sulfur dissimilation pathways.</title>
        <authorList>
            <person name="Wasmund K."/>
        </authorList>
    </citation>
    <scope>NUCLEOTIDE SEQUENCE [LARGE SCALE GENOMIC DNA]</scope>
    <source>
        <strain evidence="2">MAG AM4</strain>
    </source>
</reference>
<evidence type="ECO:0000313" key="3">
    <source>
        <dbReference type="Proteomes" id="UP000648239"/>
    </source>
</evidence>
<evidence type="ECO:0000313" key="2">
    <source>
        <dbReference type="EMBL" id="MBD3866694.1"/>
    </source>
</evidence>
<dbReference type="EMBL" id="JACXWD010000002">
    <property type="protein sequence ID" value="MBD3866694.1"/>
    <property type="molecule type" value="Genomic_DNA"/>
</dbReference>
<protein>
    <submittedName>
        <fullName evidence="2">Uncharacterized protein</fullName>
    </submittedName>
</protein>
<name>A0A8J6XZZ2_9BACT</name>
<dbReference type="AlphaFoldDB" id="A0A8J6XZZ2"/>
<organism evidence="2 3">
    <name type="scientific">Candidatus Polarisedimenticola svalbardensis</name>
    <dbReference type="NCBI Taxonomy" id="2886004"/>
    <lineage>
        <taxon>Bacteria</taxon>
        <taxon>Pseudomonadati</taxon>
        <taxon>Acidobacteriota</taxon>
        <taxon>Candidatus Polarisedimenticolia</taxon>
        <taxon>Candidatus Polarisedimenticolales</taxon>
        <taxon>Candidatus Polarisedimenticolaceae</taxon>
        <taxon>Candidatus Polarisedimenticola</taxon>
    </lineage>
</organism>
<gene>
    <name evidence="2" type="ORF">IFK94_01090</name>
</gene>
<dbReference type="Proteomes" id="UP000648239">
    <property type="component" value="Unassembled WGS sequence"/>
</dbReference>
<keyword evidence="1" id="KW-0732">Signal</keyword>